<name>A0A8T4GUI5_9EURY</name>
<dbReference type="InterPro" id="IPR057744">
    <property type="entry name" value="OTAase-like"/>
</dbReference>
<dbReference type="InterPro" id="IPR051781">
    <property type="entry name" value="Metallo-dep_Hydrolase"/>
</dbReference>
<evidence type="ECO:0000259" key="1">
    <source>
        <dbReference type="Pfam" id="PF01979"/>
    </source>
</evidence>
<keyword evidence="3" id="KW-1185">Reference proteome</keyword>
<proteinExistence type="predicted"/>
<dbReference type="CDD" id="cd01299">
    <property type="entry name" value="Met_dep_hydrolase_A"/>
    <property type="match status" value="1"/>
</dbReference>
<dbReference type="InterPro" id="IPR032466">
    <property type="entry name" value="Metal_Hydrolase"/>
</dbReference>
<dbReference type="OrthoDB" id="24954at2157"/>
<protein>
    <submittedName>
        <fullName evidence="2">Imidazolonepropionase-like amidohydrolase</fullName>
    </submittedName>
</protein>
<dbReference type="InterPro" id="IPR011059">
    <property type="entry name" value="Metal-dep_hydrolase_composite"/>
</dbReference>
<sequence length="404" mass="43013">MKVIDCGTLVDGTGNDPISDGRILVEDGRVVDVGPAEAVDAPEAADHVDHSDATVIPGLIDAHLHLKGTRSMEPFDWIQESTELNTARATADVRTLLETGFTAIRDVGSEAGLPIRKAIDDGTIPGPRVFTSGSSFSQTAGHGDRHYLPYEWATSDDAGGSQIVDGADECRKGARERIREGADLIKIMTTGGVLSEKDAPSQSQFTDAEIQAFTEEAHRVGIPVASHAQGTPGIKSALRNGVDTIEHGFYIDQECLDLFEETGAVFVPTLAIMHRLIERGDEFGVPEYGLEKARNASEAHFDATRRAYEAGVPIALGTDFLGPEPMAHGENALEAELFVEEIGMTEHEAIVAGTGTAAETVPANDIGTLEVGNHADIVAFEDSPLSDIANLYEPTAVYKGGRKV</sequence>
<reference evidence="2" key="1">
    <citation type="submission" date="2021-03" db="EMBL/GenBank/DDBJ databases">
        <title>Genomic Encyclopedia of Type Strains, Phase IV (KMG-IV): sequencing the most valuable type-strain genomes for metagenomic binning, comparative biology and taxonomic classification.</title>
        <authorList>
            <person name="Goeker M."/>
        </authorList>
    </citation>
    <scope>NUCLEOTIDE SEQUENCE</scope>
    <source>
        <strain evidence="2">DSM 26232</strain>
    </source>
</reference>
<dbReference type="Proteomes" id="UP000823736">
    <property type="component" value="Unassembled WGS sequence"/>
</dbReference>
<dbReference type="RefSeq" id="WP_209489591.1">
    <property type="nucleotide sequence ID" value="NZ_JAGGLC010000001.1"/>
</dbReference>
<gene>
    <name evidence="2" type="ORF">J2753_000206</name>
</gene>
<dbReference type="SUPFAM" id="SSF51556">
    <property type="entry name" value="Metallo-dependent hydrolases"/>
    <property type="match status" value="1"/>
</dbReference>
<dbReference type="Gene3D" id="2.30.40.10">
    <property type="entry name" value="Urease, subunit C, domain 1"/>
    <property type="match status" value="1"/>
</dbReference>
<dbReference type="InterPro" id="IPR006680">
    <property type="entry name" value="Amidohydro-rel"/>
</dbReference>
<feature type="domain" description="Amidohydrolase-related" evidence="1">
    <location>
        <begin position="54"/>
        <end position="403"/>
    </location>
</feature>
<dbReference type="Gene3D" id="3.20.20.140">
    <property type="entry name" value="Metal-dependent hydrolases"/>
    <property type="match status" value="1"/>
</dbReference>
<evidence type="ECO:0000313" key="2">
    <source>
        <dbReference type="EMBL" id="MBP1985733.1"/>
    </source>
</evidence>
<dbReference type="PANTHER" id="PTHR43135:SF3">
    <property type="entry name" value="ALPHA-D-RIBOSE 1-METHYLPHOSPHONATE 5-TRIPHOSPHATE DIPHOSPHATASE"/>
    <property type="match status" value="1"/>
</dbReference>
<dbReference type="PANTHER" id="PTHR43135">
    <property type="entry name" value="ALPHA-D-RIBOSE 1-METHYLPHOSPHONATE 5-TRIPHOSPHATE DIPHOSPHATASE"/>
    <property type="match status" value="1"/>
</dbReference>
<comment type="caution">
    <text evidence="2">The sequence shown here is derived from an EMBL/GenBank/DDBJ whole genome shotgun (WGS) entry which is preliminary data.</text>
</comment>
<dbReference type="AlphaFoldDB" id="A0A8T4GUI5"/>
<evidence type="ECO:0000313" key="3">
    <source>
        <dbReference type="Proteomes" id="UP000823736"/>
    </source>
</evidence>
<dbReference type="EMBL" id="JAGGLC010000001">
    <property type="protein sequence ID" value="MBP1985733.1"/>
    <property type="molecule type" value="Genomic_DNA"/>
</dbReference>
<dbReference type="GO" id="GO:0016810">
    <property type="term" value="F:hydrolase activity, acting on carbon-nitrogen (but not peptide) bonds"/>
    <property type="evidence" value="ECO:0007669"/>
    <property type="project" value="InterPro"/>
</dbReference>
<accession>A0A8T4GUI5</accession>
<organism evidence="2 3">
    <name type="scientific">Halolamina salifodinae</name>
    <dbReference type="NCBI Taxonomy" id="1202767"/>
    <lineage>
        <taxon>Archaea</taxon>
        <taxon>Methanobacteriati</taxon>
        <taxon>Methanobacteriota</taxon>
        <taxon>Stenosarchaea group</taxon>
        <taxon>Halobacteria</taxon>
        <taxon>Halobacteriales</taxon>
        <taxon>Haloferacaceae</taxon>
    </lineage>
</organism>
<dbReference type="Pfam" id="PF01979">
    <property type="entry name" value="Amidohydro_1"/>
    <property type="match status" value="1"/>
</dbReference>
<dbReference type="SUPFAM" id="SSF51338">
    <property type="entry name" value="Composite domain of metallo-dependent hydrolases"/>
    <property type="match status" value="1"/>
</dbReference>